<keyword evidence="6" id="KW-1185">Reference proteome</keyword>
<accession>A0A2T3JH68</accession>
<keyword evidence="3" id="KW-0472">Membrane</keyword>
<reference evidence="5 6" key="1">
    <citation type="submission" date="2018-01" db="EMBL/GenBank/DDBJ databases">
        <title>Whole genome sequencing of Histamine producing bacteria.</title>
        <authorList>
            <person name="Butler K."/>
        </authorList>
    </citation>
    <scope>NUCLEOTIDE SEQUENCE [LARGE SCALE GENOMIC DNA]</scope>
    <source>
        <strain evidence="5 6">JCM 12947</strain>
    </source>
</reference>
<dbReference type="InterPro" id="IPR036388">
    <property type="entry name" value="WH-like_DNA-bd_sf"/>
</dbReference>
<dbReference type="OrthoDB" id="799930at2"/>
<evidence type="ECO:0000256" key="1">
    <source>
        <dbReference type="ARBA" id="ARBA00023125"/>
    </source>
</evidence>
<evidence type="ECO:0000259" key="4">
    <source>
        <dbReference type="PROSITE" id="PS51755"/>
    </source>
</evidence>
<dbReference type="CDD" id="cd00383">
    <property type="entry name" value="trans_reg_C"/>
    <property type="match status" value="1"/>
</dbReference>
<dbReference type="InterPro" id="IPR001867">
    <property type="entry name" value="OmpR/PhoB-type_DNA-bd"/>
</dbReference>
<organism evidence="5 6">
    <name type="scientific">Photobacterium frigidiphilum</name>
    <dbReference type="NCBI Taxonomy" id="264736"/>
    <lineage>
        <taxon>Bacteria</taxon>
        <taxon>Pseudomonadati</taxon>
        <taxon>Pseudomonadota</taxon>
        <taxon>Gammaproteobacteria</taxon>
        <taxon>Vibrionales</taxon>
        <taxon>Vibrionaceae</taxon>
        <taxon>Photobacterium</taxon>
    </lineage>
</organism>
<dbReference type="Gene3D" id="1.10.10.10">
    <property type="entry name" value="Winged helix-like DNA-binding domain superfamily/Winged helix DNA-binding domain"/>
    <property type="match status" value="1"/>
</dbReference>
<keyword evidence="3" id="KW-0812">Transmembrane</keyword>
<dbReference type="Proteomes" id="UP000240987">
    <property type="component" value="Unassembled WGS sequence"/>
</dbReference>
<dbReference type="GO" id="GO:0000160">
    <property type="term" value="P:phosphorelay signal transduction system"/>
    <property type="evidence" value="ECO:0007669"/>
    <property type="project" value="InterPro"/>
</dbReference>
<evidence type="ECO:0000313" key="6">
    <source>
        <dbReference type="Proteomes" id="UP000240987"/>
    </source>
</evidence>
<dbReference type="GO" id="GO:0003677">
    <property type="term" value="F:DNA binding"/>
    <property type="evidence" value="ECO:0007669"/>
    <property type="project" value="UniProtKB-UniRule"/>
</dbReference>
<feature type="DNA-binding region" description="OmpR/PhoB-type" evidence="2">
    <location>
        <begin position="8"/>
        <end position="107"/>
    </location>
</feature>
<dbReference type="GO" id="GO:0006355">
    <property type="term" value="P:regulation of DNA-templated transcription"/>
    <property type="evidence" value="ECO:0007669"/>
    <property type="project" value="InterPro"/>
</dbReference>
<dbReference type="SMART" id="SM00862">
    <property type="entry name" value="Trans_reg_C"/>
    <property type="match status" value="1"/>
</dbReference>
<dbReference type="PROSITE" id="PS51755">
    <property type="entry name" value="OMPR_PHOB"/>
    <property type="match status" value="1"/>
</dbReference>
<evidence type="ECO:0000256" key="2">
    <source>
        <dbReference type="PROSITE-ProRule" id="PRU01091"/>
    </source>
</evidence>
<dbReference type="Pfam" id="PF00486">
    <property type="entry name" value="Trans_reg_C"/>
    <property type="match status" value="1"/>
</dbReference>
<dbReference type="EMBL" id="PYMJ01000010">
    <property type="protein sequence ID" value="PSU48299.1"/>
    <property type="molecule type" value="Genomic_DNA"/>
</dbReference>
<dbReference type="RefSeq" id="WP_107242905.1">
    <property type="nucleotide sequence ID" value="NZ_PYMJ01000010.1"/>
</dbReference>
<keyword evidence="1 2" id="KW-0238">DNA-binding</keyword>
<feature type="domain" description="OmpR/PhoB-type" evidence="4">
    <location>
        <begin position="8"/>
        <end position="107"/>
    </location>
</feature>
<comment type="caution">
    <text evidence="5">The sequence shown here is derived from an EMBL/GenBank/DDBJ whole genome shotgun (WGS) entry which is preliminary data.</text>
</comment>
<evidence type="ECO:0000256" key="3">
    <source>
        <dbReference type="SAM" id="Phobius"/>
    </source>
</evidence>
<proteinExistence type="predicted"/>
<dbReference type="SUPFAM" id="SSF46894">
    <property type="entry name" value="C-terminal effector domain of the bipartite response regulators"/>
    <property type="match status" value="1"/>
</dbReference>
<evidence type="ECO:0000313" key="5">
    <source>
        <dbReference type="EMBL" id="PSU48299.1"/>
    </source>
</evidence>
<sequence>MFNEQPLASHSTIGNYYIDTLTQTVTRTTDQQSIKLSKSEVLIVALLASNHGVTICREHLLKCCWPGKVVTHSSLTVAIKNIRNAFAIIGDDNIIVTEPKKGYSIRLQENDVPLHAPKLPSNGIDPLPEATSLPQNIEQTAHFTEHEKINVKSTTLLFVKNHFVSVVFFLLTLVVFSKYFLFVEHTSVNGISTLYDGVDIPERISLSVNSIPSDMSELIVYPLGGLCSSFQIIGFNDMSIVDFTAKIDQGDCNNE</sequence>
<keyword evidence="3" id="KW-1133">Transmembrane helix</keyword>
<gene>
    <name evidence="5" type="ORF">C9J12_11830</name>
</gene>
<dbReference type="AlphaFoldDB" id="A0A2T3JH68"/>
<protein>
    <submittedName>
        <fullName evidence="5">Helix-turn-helix domain-containing protein</fullName>
    </submittedName>
</protein>
<name>A0A2T3JH68_9GAMM</name>
<feature type="transmembrane region" description="Helical" evidence="3">
    <location>
        <begin position="162"/>
        <end position="182"/>
    </location>
</feature>
<dbReference type="InterPro" id="IPR016032">
    <property type="entry name" value="Sig_transdc_resp-reg_C-effctor"/>
</dbReference>